<dbReference type="Proteomes" id="UP000499080">
    <property type="component" value="Unassembled WGS sequence"/>
</dbReference>
<feature type="non-terminal residue" evidence="1">
    <location>
        <position position="1"/>
    </location>
</feature>
<accession>A0A4Y2LHJ3</accession>
<proteinExistence type="predicted"/>
<keyword evidence="2" id="KW-1185">Reference proteome</keyword>
<evidence type="ECO:0000313" key="1">
    <source>
        <dbReference type="EMBL" id="GBN12797.1"/>
    </source>
</evidence>
<reference evidence="1 2" key="1">
    <citation type="journal article" date="2019" name="Sci. Rep.">
        <title>Orb-weaving spider Araneus ventricosus genome elucidates the spidroin gene catalogue.</title>
        <authorList>
            <person name="Kono N."/>
            <person name="Nakamura H."/>
            <person name="Ohtoshi R."/>
            <person name="Moran D.A.P."/>
            <person name="Shinohara A."/>
            <person name="Yoshida Y."/>
            <person name="Fujiwara M."/>
            <person name="Mori M."/>
            <person name="Tomita M."/>
            <person name="Arakawa K."/>
        </authorList>
    </citation>
    <scope>NUCLEOTIDE SEQUENCE [LARGE SCALE GENOMIC DNA]</scope>
</reference>
<comment type="caution">
    <text evidence="1">The sequence shown here is derived from an EMBL/GenBank/DDBJ whole genome shotgun (WGS) entry which is preliminary data.</text>
</comment>
<sequence>ANWYGEKALKGERQLRCLRHLTMAQNLRSQSQNIACVASKWDVNVTELNSFSPDEHTVNSRLSGIQVSRKLN</sequence>
<name>A0A4Y2LHJ3_ARAVE</name>
<gene>
    <name evidence="1" type="ORF">AVEN_10084_1</name>
</gene>
<organism evidence="1 2">
    <name type="scientific">Araneus ventricosus</name>
    <name type="common">Orbweaver spider</name>
    <name type="synonym">Epeira ventricosa</name>
    <dbReference type="NCBI Taxonomy" id="182803"/>
    <lineage>
        <taxon>Eukaryota</taxon>
        <taxon>Metazoa</taxon>
        <taxon>Ecdysozoa</taxon>
        <taxon>Arthropoda</taxon>
        <taxon>Chelicerata</taxon>
        <taxon>Arachnida</taxon>
        <taxon>Araneae</taxon>
        <taxon>Araneomorphae</taxon>
        <taxon>Entelegynae</taxon>
        <taxon>Araneoidea</taxon>
        <taxon>Araneidae</taxon>
        <taxon>Araneus</taxon>
    </lineage>
</organism>
<protein>
    <submittedName>
        <fullName evidence="1">Uncharacterized protein</fullName>
    </submittedName>
</protein>
<evidence type="ECO:0000313" key="2">
    <source>
        <dbReference type="Proteomes" id="UP000499080"/>
    </source>
</evidence>
<dbReference type="AlphaFoldDB" id="A0A4Y2LHJ3"/>
<dbReference type="EMBL" id="BGPR01276608">
    <property type="protein sequence ID" value="GBN12797.1"/>
    <property type="molecule type" value="Genomic_DNA"/>
</dbReference>